<protein>
    <submittedName>
        <fullName evidence="2">Uncharacterized protein</fullName>
    </submittedName>
</protein>
<accession>A0A7I9V577</accession>
<comment type="caution">
    <text evidence="2">The sequence shown here is derived from an EMBL/GenBank/DDBJ whole genome shotgun (WGS) entry which is preliminary data.</text>
</comment>
<proteinExistence type="predicted"/>
<sequence>MPPLPWADLGSGALLAAVVVMILRGWLIPRRTHDREIRFKDEQIVELKRKSAADDDANAELLRQNGMLLDAARTGTAVAESVQRLFDREPQS</sequence>
<reference evidence="3" key="1">
    <citation type="submission" date="2019-06" db="EMBL/GenBank/DDBJ databases">
        <title>Gordonia isolated from sludge of a wastewater treatment plant.</title>
        <authorList>
            <person name="Tamura T."/>
            <person name="Aoyama K."/>
            <person name="Kang Y."/>
            <person name="Saito S."/>
            <person name="Akiyama N."/>
            <person name="Yazawa K."/>
            <person name="Gonoi T."/>
            <person name="Mikami Y."/>
        </authorList>
    </citation>
    <scope>NUCLEOTIDE SEQUENCE [LARGE SCALE GENOMIC DNA]</scope>
    <source>
        <strain evidence="3">NBRC 107696</strain>
    </source>
</reference>
<gene>
    <name evidence="2" type="ORF">nbrc107696_06170</name>
</gene>
<feature type="transmembrane region" description="Helical" evidence="1">
    <location>
        <begin position="6"/>
        <end position="27"/>
    </location>
</feature>
<organism evidence="2 3">
    <name type="scientific">Gordonia spumicola</name>
    <dbReference type="NCBI Taxonomy" id="589161"/>
    <lineage>
        <taxon>Bacteria</taxon>
        <taxon>Bacillati</taxon>
        <taxon>Actinomycetota</taxon>
        <taxon>Actinomycetes</taxon>
        <taxon>Mycobacteriales</taxon>
        <taxon>Gordoniaceae</taxon>
        <taxon>Gordonia</taxon>
    </lineage>
</organism>
<name>A0A7I9V577_9ACTN</name>
<dbReference type="Proteomes" id="UP000444960">
    <property type="component" value="Unassembled WGS sequence"/>
</dbReference>
<keyword evidence="1" id="KW-1133">Transmembrane helix</keyword>
<dbReference type="EMBL" id="BJOV01000002">
    <property type="protein sequence ID" value="GEE00171.1"/>
    <property type="molecule type" value="Genomic_DNA"/>
</dbReference>
<keyword evidence="3" id="KW-1185">Reference proteome</keyword>
<evidence type="ECO:0000313" key="3">
    <source>
        <dbReference type="Proteomes" id="UP000444960"/>
    </source>
</evidence>
<keyword evidence="1" id="KW-0472">Membrane</keyword>
<dbReference type="AlphaFoldDB" id="A0A7I9V577"/>
<keyword evidence="1" id="KW-0812">Transmembrane</keyword>
<evidence type="ECO:0000313" key="2">
    <source>
        <dbReference type="EMBL" id="GEE00171.1"/>
    </source>
</evidence>
<evidence type="ECO:0000256" key="1">
    <source>
        <dbReference type="SAM" id="Phobius"/>
    </source>
</evidence>